<dbReference type="InterPro" id="IPR031100">
    <property type="entry name" value="LOG_fam"/>
</dbReference>
<dbReference type="RefSeq" id="WP_185175058.1">
    <property type="nucleotide sequence ID" value="NZ_CP059404.1"/>
</dbReference>
<dbReference type="GO" id="GO:0016799">
    <property type="term" value="F:hydrolase activity, hydrolyzing N-glycosyl compounds"/>
    <property type="evidence" value="ECO:0007669"/>
    <property type="project" value="TreeGrafter"/>
</dbReference>
<gene>
    <name evidence="4" type="ORF">H0194_06020</name>
</gene>
<evidence type="ECO:0000256" key="1">
    <source>
        <dbReference type="ARBA" id="ARBA00006763"/>
    </source>
</evidence>
<dbReference type="Pfam" id="PF03641">
    <property type="entry name" value="Lysine_decarbox"/>
    <property type="match status" value="1"/>
</dbReference>
<dbReference type="SUPFAM" id="SSF55811">
    <property type="entry name" value="Nudix"/>
    <property type="match status" value="1"/>
</dbReference>
<dbReference type="PANTHER" id="PTHR31223">
    <property type="entry name" value="LOG FAMILY PROTEIN YJL055W"/>
    <property type="match status" value="1"/>
</dbReference>
<evidence type="ECO:0000256" key="2">
    <source>
        <dbReference type="ARBA" id="ARBA00022801"/>
    </source>
</evidence>
<dbReference type="Pfam" id="PF00293">
    <property type="entry name" value="NUDIX"/>
    <property type="match status" value="1"/>
</dbReference>
<dbReference type="InterPro" id="IPR020084">
    <property type="entry name" value="NUDIX_hydrolase_CS"/>
</dbReference>
<organism evidence="4 5">
    <name type="scientific">Corynebacterium incognita</name>
    <dbReference type="NCBI Taxonomy" id="2754725"/>
    <lineage>
        <taxon>Bacteria</taxon>
        <taxon>Bacillati</taxon>
        <taxon>Actinomycetota</taxon>
        <taxon>Actinomycetes</taxon>
        <taxon>Mycobacteriales</taxon>
        <taxon>Corynebacteriaceae</taxon>
        <taxon>Corynebacterium</taxon>
    </lineage>
</organism>
<dbReference type="CDD" id="cd04690">
    <property type="entry name" value="NUDIX_Hydrolase"/>
    <property type="match status" value="1"/>
</dbReference>
<sequence>MSQPIITVSAVVFRDDAGKVLTVRKRGTDKFMLPGGKPEAGESAMDTAIREVAEEIGAHLRPEDLTLLGEFTAPAANEPDHQLISTVYTATTRIIPQPAAEIEETSWRDPMQLTDDLAPMLRENVFPALDVQARTAVTVFTGAAIGTNPDNLRLAQELGRGLADNNMSLIYGGGKAGLMGAVADACLEAGGTAIGIIPEHLVSDEIAHAGLTELEVVGTMSERKQRMGELGDVFVALPGGTGTLDELFNEWTALQLGLHSKPVVLFGSQFWQPLVDMVDHMVEQGFIRATDREHLIVADSVAELATTLRTWTPPKPKWSK</sequence>
<evidence type="ECO:0000259" key="3">
    <source>
        <dbReference type="PROSITE" id="PS51462"/>
    </source>
</evidence>
<dbReference type="GO" id="GO:0005829">
    <property type="term" value="C:cytosol"/>
    <property type="evidence" value="ECO:0007669"/>
    <property type="project" value="TreeGrafter"/>
</dbReference>
<keyword evidence="5" id="KW-1185">Reference proteome</keyword>
<proteinExistence type="inferred from homology"/>
<dbReference type="KEGG" id="cik:H0194_06020"/>
<feature type="domain" description="Nudix hydrolase" evidence="3">
    <location>
        <begin position="3"/>
        <end position="130"/>
    </location>
</feature>
<accession>A0A7G7CM52</accession>
<dbReference type="InterPro" id="IPR015797">
    <property type="entry name" value="NUDIX_hydrolase-like_dom_sf"/>
</dbReference>
<dbReference type="SUPFAM" id="SSF102405">
    <property type="entry name" value="MCP/YpsA-like"/>
    <property type="match status" value="1"/>
</dbReference>
<protein>
    <submittedName>
        <fullName evidence="4">TIGR00730 family Rossman fold protein</fullName>
    </submittedName>
</protein>
<dbReference type="PROSITE" id="PS00893">
    <property type="entry name" value="NUDIX_BOX"/>
    <property type="match status" value="1"/>
</dbReference>
<dbReference type="EMBL" id="CP059404">
    <property type="protein sequence ID" value="QNE88668.1"/>
    <property type="molecule type" value="Genomic_DNA"/>
</dbReference>
<comment type="similarity">
    <text evidence="1">Belongs to the LOG family.</text>
</comment>
<dbReference type="GO" id="GO:0009691">
    <property type="term" value="P:cytokinin biosynthetic process"/>
    <property type="evidence" value="ECO:0007669"/>
    <property type="project" value="InterPro"/>
</dbReference>
<reference evidence="4 5" key="1">
    <citation type="submission" date="2020-07" db="EMBL/GenBank/DDBJ databases">
        <title>Complete genome and description of Corynebacterium incognita strain Marseille-Q3630 sp. nov.</title>
        <authorList>
            <person name="Boxberger M."/>
        </authorList>
    </citation>
    <scope>NUCLEOTIDE SEQUENCE [LARGE SCALE GENOMIC DNA]</scope>
    <source>
        <strain evidence="4 5">Marseille-Q3630</strain>
    </source>
</reference>
<dbReference type="PROSITE" id="PS51462">
    <property type="entry name" value="NUDIX"/>
    <property type="match status" value="1"/>
</dbReference>
<name>A0A7G7CM52_9CORY</name>
<dbReference type="NCBIfam" id="TIGR00730">
    <property type="entry name" value="Rossman fold protein, TIGR00730 family"/>
    <property type="match status" value="1"/>
</dbReference>
<keyword evidence="2" id="KW-0378">Hydrolase</keyword>
<evidence type="ECO:0000313" key="5">
    <source>
        <dbReference type="Proteomes" id="UP000515743"/>
    </source>
</evidence>
<dbReference type="PANTHER" id="PTHR31223:SF70">
    <property type="entry name" value="LOG FAMILY PROTEIN YJL055W"/>
    <property type="match status" value="1"/>
</dbReference>
<evidence type="ECO:0000313" key="4">
    <source>
        <dbReference type="EMBL" id="QNE88668.1"/>
    </source>
</evidence>
<dbReference type="Gene3D" id="3.40.50.450">
    <property type="match status" value="1"/>
</dbReference>
<dbReference type="Gene3D" id="3.90.79.10">
    <property type="entry name" value="Nucleoside Triphosphate Pyrophosphohydrolase"/>
    <property type="match status" value="1"/>
</dbReference>
<dbReference type="InterPro" id="IPR005269">
    <property type="entry name" value="LOG"/>
</dbReference>
<dbReference type="AlphaFoldDB" id="A0A7G7CM52"/>
<dbReference type="Proteomes" id="UP000515743">
    <property type="component" value="Chromosome"/>
</dbReference>
<dbReference type="InterPro" id="IPR000086">
    <property type="entry name" value="NUDIX_hydrolase_dom"/>
</dbReference>